<accession>A0ABR1BJB7</accession>
<keyword evidence="2" id="KW-1185">Reference proteome</keyword>
<protein>
    <submittedName>
        <fullName evidence="1">Uncharacterized protein</fullName>
    </submittedName>
</protein>
<organism evidence="1 2">
    <name type="scientific">Necator americanus</name>
    <name type="common">Human hookworm</name>
    <dbReference type="NCBI Taxonomy" id="51031"/>
    <lineage>
        <taxon>Eukaryota</taxon>
        <taxon>Metazoa</taxon>
        <taxon>Ecdysozoa</taxon>
        <taxon>Nematoda</taxon>
        <taxon>Chromadorea</taxon>
        <taxon>Rhabditida</taxon>
        <taxon>Rhabditina</taxon>
        <taxon>Rhabditomorpha</taxon>
        <taxon>Strongyloidea</taxon>
        <taxon>Ancylostomatidae</taxon>
        <taxon>Bunostominae</taxon>
        <taxon>Necator</taxon>
    </lineage>
</organism>
<comment type="caution">
    <text evidence="1">The sequence shown here is derived from an EMBL/GenBank/DDBJ whole genome shotgun (WGS) entry which is preliminary data.</text>
</comment>
<sequence length="87" mass="9962">MTYTSDETSLQGNAIGVDESWRGLRKRCELSRDESGRSSVPAILQWYPSSTPVTKEIQTATQKWPWARLPAEGQLRVESWEEYEDKG</sequence>
<gene>
    <name evidence="1" type="primary">Necator_chrI.g834</name>
    <name evidence="1" type="ORF">RB195_004711</name>
</gene>
<evidence type="ECO:0000313" key="1">
    <source>
        <dbReference type="EMBL" id="KAK6726547.1"/>
    </source>
</evidence>
<proteinExistence type="predicted"/>
<reference evidence="1 2" key="1">
    <citation type="submission" date="2023-08" db="EMBL/GenBank/DDBJ databases">
        <title>A Necator americanus chromosomal reference genome.</title>
        <authorList>
            <person name="Ilik V."/>
            <person name="Petrzelkova K.J."/>
            <person name="Pardy F."/>
            <person name="Fuh T."/>
            <person name="Niatou-Singa F.S."/>
            <person name="Gouil Q."/>
            <person name="Baker L."/>
            <person name="Ritchie M.E."/>
            <person name="Jex A.R."/>
            <person name="Gazzola D."/>
            <person name="Li H."/>
            <person name="Toshio Fujiwara R."/>
            <person name="Zhan B."/>
            <person name="Aroian R.V."/>
            <person name="Pafco B."/>
            <person name="Schwarz E.M."/>
        </authorList>
    </citation>
    <scope>NUCLEOTIDE SEQUENCE [LARGE SCALE GENOMIC DNA]</scope>
    <source>
        <strain evidence="1 2">Aroian</strain>
        <tissue evidence="1">Whole animal</tissue>
    </source>
</reference>
<name>A0ABR1BJB7_NECAM</name>
<dbReference type="Proteomes" id="UP001303046">
    <property type="component" value="Unassembled WGS sequence"/>
</dbReference>
<evidence type="ECO:0000313" key="2">
    <source>
        <dbReference type="Proteomes" id="UP001303046"/>
    </source>
</evidence>
<dbReference type="EMBL" id="JAVFWL010000001">
    <property type="protein sequence ID" value="KAK6726547.1"/>
    <property type="molecule type" value="Genomic_DNA"/>
</dbReference>